<dbReference type="InterPro" id="IPR037923">
    <property type="entry name" value="HTH-like"/>
</dbReference>
<reference evidence="6 7" key="1">
    <citation type="submission" date="2023-04" db="EMBL/GenBank/DDBJ databases">
        <title>A novel bacteria isolated from coastal sediment.</title>
        <authorList>
            <person name="Liu X.-J."/>
            <person name="Du Z.-J."/>
        </authorList>
    </citation>
    <scope>NUCLEOTIDE SEQUENCE [LARGE SCALE GENOMIC DNA]</scope>
    <source>
        <strain evidence="6 7">SDUM461004</strain>
    </source>
</reference>
<evidence type="ECO:0000256" key="4">
    <source>
        <dbReference type="ARBA" id="ARBA00023163"/>
    </source>
</evidence>
<keyword evidence="1" id="KW-0805">Transcription regulation</keyword>
<evidence type="ECO:0000313" key="7">
    <source>
        <dbReference type="Proteomes" id="UP001243717"/>
    </source>
</evidence>
<comment type="caution">
    <text evidence="6">The sequence shown here is derived from an EMBL/GenBank/DDBJ whole genome shotgun (WGS) entry which is preliminary data.</text>
</comment>
<dbReference type="PROSITE" id="PS01124">
    <property type="entry name" value="HTH_ARAC_FAMILY_2"/>
    <property type="match status" value="1"/>
</dbReference>
<dbReference type="SUPFAM" id="SSF46689">
    <property type="entry name" value="Homeodomain-like"/>
    <property type="match status" value="2"/>
</dbReference>
<dbReference type="InterPro" id="IPR020449">
    <property type="entry name" value="Tscrpt_reg_AraC-type_HTH"/>
</dbReference>
<dbReference type="EMBL" id="JARXIC010000018">
    <property type="protein sequence ID" value="MDQ8195091.1"/>
    <property type="molecule type" value="Genomic_DNA"/>
</dbReference>
<keyword evidence="2" id="KW-0238">DNA-binding</keyword>
<protein>
    <submittedName>
        <fullName evidence="6">AraC family transcriptional regulator</fullName>
    </submittedName>
</protein>
<evidence type="ECO:0000256" key="1">
    <source>
        <dbReference type="ARBA" id="ARBA00023015"/>
    </source>
</evidence>
<dbReference type="InterPro" id="IPR009057">
    <property type="entry name" value="Homeodomain-like_sf"/>
</dbReference>
<dbReference type="PRINTS" id="PR00032">
    <property type="entry name" value="HTHARAC"/>
</dbReference>
<dbReference type="InterPro" id="IPR050204">
    <property type="entry name" value="AraC_XylS_family_regulators"/>
</dbReference>
<dbReference type="InterPro" id="IPR003313">
    <property type="entry name" value="AraC-bd"/>
</dbReference>
<dbReference type="Gene3D" id="1.10.10.60">
    <property type="entry name" value="Homeodomain-like"/>
    <property type="match status" value="2"/>
</dbReference>
<dbReference type="Gene3D" id="2.60.120.280">
    <property type="entry name" value="Regulatory protein AraC"/>
    <property type="match status" value="1"/>
</dbReference>
<sequence>MFAFFDIEELNPAMPPTANSFSRYLPTDQQAKAWGWRLVHAGRQTVPPHSRYPSKGHPLDYLFDKDGRRTLDEFQIVFISRGSGTFESQKQAKTTVRAGEAILLFPGEWHHYQPATETGWSEYWVGFRGREADRIMRSFFSADTPICTVGQSDALIQHFDQILYWLQMTVPAKEQILASHMPLALAFLKSGALTKDSPQSKDGELVIQAKATMLANLETNTDLEALSQQLGVSYSRFRFAFKKQTGYAPRAFENIIKLNCARDLLLRERYSVGETANALGFSTVYYFSRAFKKHFGQSPQQWLRQHMD</sequence>
<dbReference type="PANTHER" id="PTHR46796:SF12">
    <property type="entry name" value="HTH-TYPE DNA-BINDING TRANSCRIPTIONAL ACTIVATOR EUTR"/>
    <property type="match status" value="1"/>
</dbReference>
<proteinExistence type="predicted"/>
<dbReference type="InterPro" id="IPR018062">
    <property type="entry name" value="HTH_AraC-typ_CS"/>
</dbReference>
<accession>A0ABU1AJX0</accession>
<dbReference type="Proteomes" id="UP001243717">
    <property type="component" value="Unassembled WGS sequence"/>
</dbReference>
<evidence type="ECO:0000259" key="5">
    <source>
        <dbReference type="PROSITE" id="PS01124"/>
    </source>
</evidence>
<dbReference type="InterPro" id="IPR018060">
    <property type="entry name" value="HTH_AraC"/>
</dbReference>
<keyword evidence="3" id="KW-0010">Activator</keyword>
<organism evidence="6 7">
    <name type="scientific">Thalassobacterium sedimentorum</name>
    <dbReference type="NCBI Taxonomy" id="3041258"/>
    <lineage>
        <taxon>Bacteria</taxon>
        <taxon>Pseudomonadati</taxon>
        <taxon>Verrucomicrobiota</taxon>
        <taxon>Opitutia</taxon>
        <taxon>Puniceicoccales</taxon>
        <taxon>Coraliomargaritaceae</taxon>
        <taxon>Thalassobacterium</taxon>
    </lineage>
</organism>
<evidence type="ECO:0000256" key="2">
    <source>
        <dbReference type="ARBA" id="ARBA00023125"/>
    </source>
</evidence>
<dbReference type="Pfam" id="PF12833">
    <property type="entry name" value="HTH_18"/>
    <property type="match status" value="1"/>
</dbReference>
<dbReference type="PANTHER" id="PTHR46796">
    <property type="entry name" value="HTH-TYPE TRANSCRIPTIONAL ACTIVATOR RHAS-RELATED"/>
    <property type="match status" value="1"/>
</dbReference>
<dbReference type="Pfam" id="PF02311">
    <property type="entry name" value="AraC_binding"/>
    <property type="match status" value="1"/>
</dbReference>
<dbReference type="SUPFAM" id="SSF51215">
    <property type="entry name" value="Regulatory protein AraC"/>
    <property type="match status" value="1"/>
</dbReference>
<evidence type="ECO:0000256" key="3">
    <source>
        <dbReference type="ARBA" id="ARBA00023159"/>
    </source>
</evidence>
<dbReference type="PROSITE" id="PS00041">
    <property type="entry name" value="HTH_ARAC_FAMILY_1"/>
    <property type="match status" value="1"/>
</dbReference>
<keyword evidence="7" id="KW-1185">Reference proteome</keyword>
<evidence type="ECO:0000313" key="6">
    <source>
        <dbReference type="EMBL" id="MDQ8195091.1"/>
    </source>
</evidence>
<feature type="domain" description="HTH araC/xylS-type" evidence="5">
    <location>
        <begin position="207"/>
        <end position="305"/>
    </location>
</feature>
<dbReference type="SMART" id="SM00342">
    <property type="entry name" value="HTH_ARAC"/>
    <property type="match status" value="1"/>
</dbReference>
<dbReference type="RefSeq" id="WP_308985551.1">
    <property type="nucleotide sequence ID" value="NZ_JARXIC010000018.1"/>
</dbReference>
<gene>
    <name evidence="6" type="ORF">QEH59_11690</name>
</gene>
<keyword evidence="4" id="KW-0804">Transcription</keyword>
<name>A0ABU1AJX0_9BACT</name>